<organism evidence="2 3">
    <name type="scientific">Microbacterium sediminicola</name>
    <dbReference type="NCBI Taxonomy" id="415210"/>
    <lineage>
        <taxon>Bacteria</taxon>
        <taxon>Bacillati</taxon>
        <taxon>Actinomycetota</taxon>
        <taxon>Actinomycetes</taxon>
        <taxon>Micrococcales</taxon>
        <taxon>Microbacteriaceae</taxon>
        <taxon>Microbacterium</taxon>
    </lineage>
</organism>
<keyword evidence="1" id="KW-1133">Transmembrane helix</keyword>
<evidence type="ECO:0008006" key="4">
    <source>
        <dbReference type="Google" id="ProtNLM"/>
    </source>
</evidence>
<gene>
    <name evidence="2" type="ORF">GCM10009808_06620</name>
</gene>
<comment type="caution">
    <text evidence="2">The sequence shown here is derived from an EMBL/GenBank/DDBJ whole genome shotgun (WGS) entry which is preliminary data.</text>
</comment>
<evidence type="ECO:0000313" key="2">
    <source>
        <dbReference type="EMBL" id="GAA1692208.1"/>
    </source>
</evidence>
<reference evidence="2 3" key="1">
    <citation type="journal article" date="2019" name="Int. J. Syst. Evol. Microbiol.">
        <title>The Global Catalogue of Microorganisms (GCM) 10K type strain sequencing project: providing services to taxonomists for standard genome sequencing and annotation.</title>
        <authorList>
            <consortium name="The Broad Institute Genomics Platform"/>
            <consortium name="The Broad Institute Genome Sequencing Center for Infectious Disease"/>
            <person name="Wu L."/>
            <person name="Ma J."/>
        </authorList>
    </citation>
    <scope>NUCLEOTIDE SEQUENCE [LARGE SCALE GENOMIC DNA]</scope>
    <source>
        <strain evidence="2 3">JCM 15577</strain>
    </source>
</reference>
<proteinExistence type="predicted"/>
<evidence type="ECO:0000256" key="1">
    <source>
        <dbReference type="SAM" id="Phobius"/>
    </source>
</evidence>
<sequence length="125" mass="13814">MVTTVVVAAIWVVAILIAVAAWWEGRRARSAREGGSSWHTVRLLLARVMGASARPERLHALNALHAFVRIGRTTDPDEIVIRTVLTEIGSPDGDVTLGEAERRLIAETLGLLDKPRRSRRCLSRQ</sequence>
<keyword evidence="1" id="KW-0812">Transmembrane</keyword>
<dbReference type="Proteomes" id="UP001501690">
    <property type="component" value="Unassembled WGS sequence"/>
</dbReference>
<protein>
    <recommendedName>
        <fullName evidence="4">Tellurite resistance protein TerB</fullName>
    </recommendedName>
</protein>
<feature type="transmembrane region" description="Helical" evidence="1">
    <location>
        <begin position="6"/>
        <end position="23"/>
    </location>
</feature>
<dbReference type="EMBL" id="BAAAPL010000001">
    <property type="protein sequence ID" value="GAA1692208.1"/>
    <property type="molecule type" value="Genomic_DNA"/>
</dbReference>
<name>A0ABN2HRB5_9MICO</name>
<keyword evidence="3" id="KW-1185">Reference proteome</keyword>
<evidence type="ECO:0000313" key="3">
    <source>
        <dbReference type="Proteomes" id="UP001501690"/>
    </source>
</evidence>
<keyword evidence="1" id="KW-0472">Membrane</keyword>
<accession>A0ABN2HRB5</accession>